<dbReference type="InterPro" id="IPR027450">
    <property type="entry name" value="AlkB-like"/>
</dbReference>
<feature type="binding site" evidence="5">
    <location>
        <position position="192"/>
    </location>
    <ligand>
        <name>Fe cation</name>
        <dbReference type="ChEBI" id="CHEBI:24875"/>
        <note>catalytic</note>
    </ligand>
</feature>
<dbReference type="PANTHER" id="PTHR16557">
    <property type="entry name" value="ALKYLATED DNA REPAIR PROTEIN ALKB-RELATED"/>
    <property type="match status" value="1"/>
</dbReference>
<protein>
    <recommendedName>
        <fullName evidence="7">Fe2OG dioxygenase domain-containing protein</fullName>
    </recommendedName>
</protein>
<dbReference type="PANTHER" id="PTHR16557:SF11">
    <property type="entry name" value="ALPHA-KETOGLUTARATE-DEPENDENT DIOXYGENASE ALKB"/>
    <property type="match status" value="1"/>
</dbReference>
<dbReference type="GO" id="GO:0008198">
    <property type="term" value="F:ferrous iron binding"/>
    <property type="evidence" value="ECO:0007669"/>
    <property type="project" value="TreeGrafter"/>
</dbReference>
<geneLocation type="mitochondrion" evidence="8"/>
<evidence type="ECO:0000313" key="9">
    <source>
        <dbReference type="Proteomes" id="UP000290189"/>
    </source>
</evidence>
<evidence type="ECO:0000256" key="1">
    <source>
        <dbReference type="ARBA" id="ARBA00022723"/>
    </source>
</evidence>
<dbReference type="Gene3D" id="2.60.120.590">
    <property type="entry name" value="Alpha-ketoglutarate-dependent dioxygenase AlkB-like"/>
    <property type="match status" value="1"/>
</dbReference>
<dbReference type="Proteomes" id="UP000290189">
    <property type="component" value="Unassembled WGS sequence"/>
</dbReference>
<feature type="region of interest" description="Disordered" evidence="6">
    <location>
        <begin position="1"/>
        <end position="51"/>
    </location>
</feature>
<dbReference type="InterPro" id="IPR037151">
    <property type="entry name" value="AlkB-like_sf"/>
</dbReference>
<dbReference type="EMBL" id="OVEO01000004">
    <property type="protein sequence ID" value="SPQ95783.1"/>
    <property type="molecule type" value="Genomic_DNA"/>
</dbReference>
<keyword evidence="1 5" id="KW-0479">Metal-binding</keyword>
<dbReference type="AlphaFoldDB" id="A0A3P3Y6I6"/>
<dbReference type="GO" id="GO:0005737">
    <property type="term" value="C:cytoplasm"/>
    <property type="evidence" value="ECO:0007669"/>
    <property type="project" value="TreeGrafter"/>
</dbReference>
<keyword evidence="8" id="KW-0496">Mitochondrion</keyword>
<keyword evidence="4 5" id="KW-0408">Iron</keyword>
<dbReference type="SUPFAM" id="SSF51197">
    <property type="entry name" value="Clavaminate synthase-like"/>
    <property type="match status" value="1"/>
</dbReference>
<evidence type="ECO:0000256" key="4">
    <source>
        <dbReference type="ARBA" id="ARBA00023004"/>
    </source>
</evidence>
<name>A0A3P3Y6I6_PLABS</name>
<evidence type="ECO:0000256" key="6">
    <source>
        <dbReference type="SAM" id="MobiDB-lite"/>
    </source>
</evidence>
<feature type="binding site" evidence="5">
    <location>
        <position position="190"/>
    </location>
    <ligand>
        <name>Fe cation</name>
        <dbReference type="ChEBI" id="CHEBI:24875"/>
        <note>catalytic</note>
    </ligand>
</feature>
<evidence type="ECO:0000256" key="2">
    <source>
        <dbReference type="ARBA" id="ARBA00022964"/>
    </source>
</evidence>
<sequence>MMGRCAGDGADASAYRQVERKYKRKAVAQSSAGRRRAARHPGDPPADPYGDVVDLGRHVPHRARYHVDRVEGHPGLHIIVNAVPVDEQIHWAQAAMSRYADSPYTNLSCEPNPKQLTRPALFDRLRWANLGRHYDWTNRSYLDVDNLGELPVELVDLYDRVLADAGIPCSGRAQAAIVNFYPAGTRMGGHVDDAEGDMESPIVSLSLGCSCIYLQGGPSRDQRPTPFWLRSGDIVIMSGPARRCYHGVALVASGTLPDDVRSAAPDNVVDYLSNARININLRCVDASQKCTTRTGSP</sequence>
<dbReference type="InterPro" id="IPR004574">
    <property type="entry name" value="Alkb"/>
</dbReference>
<proteinExistence type="predicted"/>
<dbReference type="GO" id="GO:0035515">
    <property type="term" value="F:oxidative RNA demethylase activity"/>
    <property type="evidence" value="ECO:0007669"/>
    <property type="project" value="TreeGrafter"/>
</dbReference>
<dbReference type="PROSITE" id="PS51471">
    <property type="entry name" value="FE2OG_OXY"/>
    <property type="match status" value="1"/>
</dbReference>
<evidence type="ECO:0000259" key="7">
    <source>
        <dbReference type="PROSITE" id="PS51471"/>
    </source>
</evidence>
<evidence type="ECO:0000313" key="8">
    <source>
        <dbReference type="EMBL" id="SPQ95783.1"/>
    </source>
</evidence>
<reference evidence="8 9" key="1">
    <citation type="submission" date="2018-03" db="EMBL/GenBank/DDBJ databases">
        <authorList>
            <person name="Fogelqvist J."/>
        </authorList>
    </citation>
    <scope>NUCLEOTIDE SEQUENCE [LARGE SCALE GENOMIC DNA]</scope>
</reference>
<dbReference type="Pfam" id="PF13532">
    <property type="entry name" value="2OG-FeII_Oxy_2"/>
    <property type="match status" value="1"/>
</dbReference>
<feature type="domain" description="Fe2OG dioxygenase" evidence="7">
    <location>
        <begin position="172"/>
        <end position="285"/>
    </location>
</feature>
<accession>A0A3P3Y6I6</accession>
<organism evidence="8 9">
    <name type="scientific">Plasmodiophora brassicae</name>
    <name type="common">Clubroot disease agent</name>
    <dbReference type="NCBI Taxonomy" id="37360"/>
    <lineage>
        <taxon>Eukaryota</taxon>
        <taxon>Sar</taxon>
        <taxon>Rhizaria</taxon>
        <taxon>Endomyxa</taxon>
        <taxon>Phytomyxea</taxon>
        <taxon>Plasmodiophorida</taxon>
        <taxon>Plasmodiophoridae</taxon>
        <taxon>Plasmodiophora</taxon>
    </lineage>
</organism>
<comment type="cofactor">
    <cofactor evidence="5">
        <name>Fe(2+)</name>
        <dbReference type="ChEBI" id="CHEBI:29033"/>
    </cofactor>
    <text evidence="5">Binds 1 Fe(2+) ion per subunit.</text>
</comment>
<keyword evidence="2" id="KW-0223">Dioxygenase</keyword>
<gene>
    <name evidence="8" type="ORF">PLBR_LOCUS2998</name>
</gene>
<evidence type="ECO:0000256" key="3">
    <source>
        <dbReference type="ARBA" id="ARBA00023002"/>
    </source>
</evidence>
<dbReference type="GO" id="GO:0035513">
    <property type="term" value="P:oxidative RNA demethylation"/>
    <property type="evidence" value="ECO:0007669"/>
    <property type="project" value="TreeGrafter"/>
</dbReference>
<dbReference type="GO" id="GO:0035516">
    <property type="term" value="F:broad specificity oxidative DNA demethylase activity"/>
    <property type="evidence" value="ECO:0007669"/>
    <property type="project" value="TreeGrafter"/>
</dbReference>
<keyword evidence="3" id="KW-0560">Oxidoreductase</keyword>
<evidence type="ECO:0000256" key="5">
    <source>
        <dbReference type="PIRSR" id="PIRSR604574-2"/>
    </source>
</evidence>
<dbReference type="InterPro" id="IPR005123">
    <property type="entry name" value="Oxoglu/Fe-dep_dioxygenase_dom"/>
</dbReference>
<feature type="binding site" evidence="5">
    <location>
        <position position="246"/>
    </location>
    <ligand>
        <name>Fe cation</name>
        <dbReference type="ChEBI" id="CHEBI:24875"/>
        <note>catalytic</note>
    </ligand>
</feature>